<proteinExistence type="predicted"/>
<evidence type="ECO:0000256" key="1">
    <source>
        <dbReference type="SAM" id="MobiDB-lite"/>
    </source>
</evidence>
<keyword evidence="3" id="KW-1185">Reference proteome</keyword>
<dbReference type="EMBL" id="LCUC01000503">
    <property type="protein sequence ID" value="KKY30313.1"/>
    <property type="molecule type" value="Genomic_DNA"/>
</dbReference>
<dbReference type="OrthoDB" id="10471790at2759"/>
<reference evidence="2 3" key="2">
    <citation type="submission" date="2015-05" db="EMBL/GenBank/DDBJ databases">
        <authorList>
            <person name="Morales-Cruz A."/>
            <person name="Amrine K.C."/>
            <person name="Cantu D."/>
        </authorList>
    </citation>
    <scope>NUCLEOTIDE SEQUENCE [LARGE SCALE GENOMIC DNA]</scope>
    <source>
        <strain evidence="2">DA912</strain>
    </source>
</reference>
<organism evidence="2 3">
    <name type="scientific">Diaporthe ampelina</name>
    <dbReference type="NCBI Taxonomy" id="1214573"/>
    <lineage>
        <taxon>Eukaryota</taxon>
        <taxon>Fungi</taxon>
        <taxon>Dikarya</taxon>
        <taxon>Ascomycota</taxon>
        <taxon>Pezizomycotina</taxon>
        <taxon>Sordariomycetes</taxon>
        <taxon>Sordariomycetidae</taxon>
        <taxon>Diaporthales</taxon>
        <taxon>Diaporthaceae</taxon>
        <taxon>Diaporthe</taxon>
    </lineage>
</organism>
<dbReference type="Proteomes" id="UP000034680">
    <property type="component" value="Unassembled WGS sequence"/>
</dbReference>
<accession>A0A0G2H4Z8</accession>
<comment type="caution">
    <text evidence="2">The sequence shown here is derived from an EMBL/GenBank/DDBJ whole genome shotgun (WGS) entry which is preliminary data.</text>
</comment>
<protein>
    <submittedName>
        <fullName evidence="2">Uncharacterized protein</fullName>
    </submittedName>
</protein>
<feature type="compositionally biased region" description="Basic and acidic residues" evidence="1">
    <location>
        <begin position="80"/>
        <end position="95"/>
    </location>
</feature>
<gene>
    <name evidence="2" type="ORF">UCDDA912_g09739</name>
</gene>
<evidence type="ECO:0000313" key="2">
    <source>
        <dbReference type="EMBL" id="KKY30313.1"/>
    </source>
</evidence>
<name>A0A0G2H4Z8_9PEZI</name>
<reference evidence="2 3" key="1">
    <citation type="submission" date="2015-05" db="EMBL/GenBank/DDBJ databases">
        <title>Distinctive expansion of gene families associated with plant cell wall degradation and secondary metabolism in the genomes of grapevine trunk pathogens.</title>
        <authorList>
            <person name="Lawrence D.P."/>
            <person name="Travadon R."/>
            <person name="Rolshausen P.E."/>
            <person name="Baumgartner K."/>
        </authorList>
    </citation>
    <scope>NUCLEOTIDE SEQUENCE [LARGE SCALE GENOMIC DNA]</scope>
    <source>
        <strain evidence="2">DA912</strain>
    </source>
</reference>
<sequence>MPSRQKNREGCSKCGHCRAWRINKAFVRATKAHGTEFKQYTTCNRCSRLYRGGGPLSKEDFLEQYGGGDHADSDPEEDEGKANDDDKPQPRHDENNDQGGGSAPGGMSHAITVA</sequence>
<feature type="region of interest" description="Disordered" evidence="1">
    <location>
        <begin position="57"/>
        <end position="114"/>
    </location>
</feature>
<evidence type="ECO:0000313" key="3">
    <source>
        <dbReference type="Proteomes" id="UP000034680"/>
    </source>
</evidence>
<dbReference type="AlphaFoldDB" id="A0A0G2H4Z8"/>